<dbReference type="Gramene" id="KZM86570">
    <property type="protein sequence ID" value="KZM86570"/>
    <property type="gene ID" value="DCAR_023704"/>
</dbReference>
<comment type="caution">
    <text evidence="2">The sequence shown here is derived from an EMBL/GenBank/DDBJ whole genome shotgun (WGS) entry which is preliminary data.</text>
</comment>
<name>A0A161ZKM2_DAUCS</name>
<feature type="region of interest" description="Disordered" evidence="1">
    <location>
        <begin position="100"/>
        <end position="127"/>
    </location>
</feature>
<feature type="compositionally biased region" description="Basic residues" evidence="1">
    <location>
        <begin position="115"/>
        <end position="127"/>
    </location>
</feature>
<organism evidence="2">
    <name type="scientific">Daucus carota subsp. sativus</name>
    <name type="common">Carrot</name>
    <dbReference type="NCBI Taxonomy" id="79200"/>
    <lineage>
        <taxon>Eukaryota</taxon>
        <taxon>Viridiplantae</taxon>
        <taxon>Streptophyta</taxon>
        <taxon>Embryophyta</taxon>
        <taxon>Tracheophyta</taxon>
        <taxon>Spermatophyta</taxon>
        <taxon>Magnoliopsida</taxon>
        <taxon>eudicotyledons</taxon>
        <taxon>Gunneridae</taxon>
        <taxon>Pentapetalae</taxon>
        <taxon>asterids</taxon>
        <taxon>campanulids</taxon>
        <taxon>Apiales</taxon>
        <taxon>Apiaceae</taxon>
        <taxon>Apioideae</taxon>
        <taxon>Scandiceae</taxon>
        <taxon>Daucinae</taxon>
        <taxon>Daucus</taxon>
        <taxon>Daucus sect. Daucus</taxon>
    </lineage>
</organism>
<evidence type="ECO:0000256" key="1">
    <source>
        <dbReference type="SAM" id="MobiDB-lite"/>
    </source>
</evidence>
<dbReference type="EMBL" id="LNRQ01000007">
    <property type="protein sequence ID" value="KZM86570.1"/>
    <property type="molecule type" value="Genomic_DNA"/>
</dbReference>
<sequence length="204" mass="23525">MYLMNIRKKKVKSVVLGSGPRARSRAFRIVLPPPVKQVNDAVEVEVNKEVEVNDVTLKVSTAERLKLMRTNTPCSMDAYLKLRKREKMQAALKTMQSQFPTENLQQPGPPEQKWRKPRGKSKLTHVHTRGEKREIKLSDLGQPVDDDEHLIREFSNFLGTTVREFVSLTCRSWSEVPQKDILWQYVKNKYVISEDGYDDDAGLV</sequence>
<protein>
    <submittedName>
        <fullName evidence="2">Uncharacterized protein</fullName>
    </submittedName>
</protein>
<proteinExistence type="predicted"/>
<dbReference type="AlphaFoldDB" id="A0A161ZKM2"/>
<reference evidence="2" key="1">
    <citation type="journal article" date="2016" name="Nat. Genet.">
        <title>A high-quality carrot genome assembly provides new insights into carotenoid accumulation and asterid genome evolution.</title>
        <authorList>
            <person name="Iorizzo M."/>
            <person name="Ellison S."/>
            <person name="Senalik D."/>
            <person name="Zeng P."/>
            <person name="Satapoomin P."/>
            <person name="Huang J."/>
            <person name="Bowman M."/>
            <person name="Iovene M."/>
            <person name="Sanseverino W."/>
            <person name="Cavagnaro P."/>
            <person name="Yildiz M."/>
            <person name="Macko-Podgorni A."/>
            <person name="Moranska E."/>
            <person name="Grzebelus E."/>
            <person name="Grzebelus D."/>
            <person name="Ashrafi H."/>
            <person name="Zheng Z."/>
            <person name="Cheng S."/>
            <person name="Spooner D."/>
            <person name="Van Deynze A."/>
            <person name="Simon P."/>
        </authorList>
    </citation>
    <scope>NUCLEOTIDE SEQUENCE [LARGE SCALE GENOMIC DNA]</scope>
    <source>
        <tissue evidence="2">Leaf</tissue>
    </source>
</reference>
<gene>
    <name evidence="2" type="ORF">DCAR_023704</name>
</gene>
<accession>A0A161ZKM2</accession>
<evidence type="ECO:0000313" key="2">
    <source>
        <dbReference type="EMBL" id="KZM86570.1"/>
    </source>
</evidence>